<proteinExistence type="predicted"/>
<keyword evidence="3" id="KW-1185">Reference proteome</keyword>
<evidence type="ECO:0000256" key="1">
    <source>
        <dbReference type="SAM" id="Phobius"/>
    </source>
</evidence>
<organism evidence="2 3">
    <name type="scientific">Sphingobacterium zhuxiongii</name>
    <dbReference type="NCBI Taxonomy" id="2662364"/>
    <lineage>
        <taxon>Bacteria</taxon>
        <taxon>Pseudomonadati</taxon>
        <taxon>Bacteroidota</taxon>
        <taxon>Sphingobacteriia</taxon>
        <taxon>Sphingobacteriales</taxon>
        <taxon>Sphingobacteriaceae</taxon>
        <taxon>Sphingobacterium</taxon>
    </lineage>
</organism>
<name>A0A5Q0QED0_9SPHI</name>
<keyword evidence="1" id="KW-1133">Transmembrane helix</keyword>
<evidence type="ECO:0000313" key="3">
    <source>
        <dbReference type="Proteomes" id="UP000326921"/>
    </source>
</evidence>
<evidence type="ECO:0000313" key="2">
    <source>
        <dbReference type="EMBL" id="QGA28175.1"/>
    </source>
</evidence>
<gene>
    <name evidence="2" type="ORF">GFH32_05145</name>
</gene>
<keyword evidence="1" id="KW-0472">Membrane</keyword>
<dbReference type="KEGG" id="sphe:GFH32_05145"/>
<accession>A0A5Q0QED0</accession>
<dbReference type="EMBL" id="CP045652">
    <property type="protein sequence ID" value="QGA28175.1"/>
    <property type="molecule type" value="Genomic_DNA"/>
</dbReference>
<dbReference type="Pfam" id="PF12669">
    <property type="entry name" value="FeoB_associated"/>
    <property type="match status" value="1"/>
</dbReference>
<protein>
    <submittedName>
        <fullName evidence="2">FeoB-associated Cys-rich membrane protein</fullName>
    </submittedName>
</protein>
<sequence length="43" mass="4783">MQYIIIFLLFIGALYFIFRSFFPGKSKKNTAGCGKGCGCNLDV</sequence>
<reference evidence="2 3" key="1">
    <citation type="submission" date="2019-10" db="EMBL/GenBank/DDBJ databases">
        <authorList>
            <person name="Dong K."/>
        </authorList>
    </citation>
    <scope>NUCLEOTIDE SEQUENCE [LARGE SCALE GENOMIC DNA]</scope>
    <source>
        <strain evidence="3">dk4302</strain>
    </source>
</reference>
<keyword evidence="1" id="KW-0812">Transmembrane</keyword>
<dbReference type="AlphaFoldDB" id="A0A5Q0QED0"/>
<feature type="transmembrane region" description="Helical" evidence="1">
    <location>
        <begin position="6"/>
        <end position="22"/>
    </location>
</feature>
<dbReference type="Proteomes" id="UP000326921">
    <property type="component" value="Chromosome"/>
</dbReference>